<reference evidence="3" key="1">
    <citation type="submission" date="2017-09" db="EMBL/GenBank/DDBJ databases">
        <title>Depth-based differentiation of microbial function through sediment-hosted aquifers and enrichment of novel symbionts in the deep terrestrial subsurface.</title>
        <authorList>
            <person name="Probst A.J."/>
            <person name="Ladd B."/>
            <person name="Jarett J.K."/>
            <person name="Geller-Mcgrath D.E."/>
            <person name="Sieber C.M.K."/>
            <person name="Emerson J.B."/>
            <person name="Anantharaman K."/>
            <person name="Thomas B.C."/>
            <person name="Malmstrom R."/>
            <person name="Stieglmeier M."/>
            <person name="Klingl A."/>
            <person name="Woyke T."/>
            <person name="Ryan C.M."/>
            <person name="Banfield J.F."/>
        </authorList>
    </citation>
    <scope>NUCLEOTIDE SEQUENCE [LARGE SCALE GENOMIC DNA]</scope>
</reference>
<dbReference type="Gene3D" id="3.40.50.1010">
    <property type="entry name" value="5'-nuclease"/>
    <property type="match status" value="1"/>
</dbReference>
<sequence>MLIPPARAKAVCRIFLWYISFVNKSKSIILIDGSNFYFKLKKLEVPNLLEFDFTSFSKFLTKKSNLVQSSYYIGAVRTDGSKKTSELLANQQKLLANLKKHHVSYSLGYLLKSGGRFHGKGVAVNIAVDILVATYENLCDHIIIVSSDTDLLPAIKKAKEKGKIVQYIGFSHQPSLAMIANCSESRLLTKEDILPFVKSKTK</sequence>
<dbReference type="PANTHER" id="PTHR35458:SF8">
    <property type="entry name" value="SLR0650 PROTEIN"/>
    <property type="match status" value="1"/>
</dbReference>
<dbReference type="Proteomes" id="UP000231098">
    <property type="component" value="Unassembled WGS sequence"/>
</dbReference>
<protein>
    <recommendedName>
        <fullName evidence="1">NYN domain-containing protein</fullName>
    </recommendedName>
</protein>
<evidence type="ECO:0000313" key="3">
    <source>
        <dbReference type="Proteomes" id="UP000231098"/>
    </source>
</evidence>
<organism evidence="2 3">
    <name type="scientific">candidate division WWE3 bacterium CG08_land_8_20_14_0_20_41_15</name>
    <dbReference type="NCBI Taxonomy" id="1975086"/>
    <lineage>
        <taxon>Bacteria</taxon>
        <taxon>Katanobacteria</taxon>
    </lineage>
</organism>
<proteinExistence type="predicted"/>
<evidence type="ECO:0000259" key="1">
    <source>
        <dbReference type="Pfam" id="PF01936"/>
    </source>
</evidence>
<feature type="domain" description="NYN" evidence="1">
    <location>
        <begin position="28"/>
        <end position="183"/>
    </location>
</feature>
<name>A0A2H0XAI1_UNCKA</name>
<dbReference type="InterPro" id="IPR047140">
    <property type="entry name" value="LabA"/>
</dbReference>
<dbReference type="Pfam" id="PF01936">
    <property type="entry name" value="NYN"/>
    <property type="match status" value="1"/>
</dbReference>
<dbReference type="PANTHER" id="PTHR35458">
    <property type="entry name" value="SLR0755 PROTEIN"/>
    <property type="match status" value="1"/>
</dbReference>
<dbReference type="AlphaFoldDB" id="A0A2H0XAI1"/>
<accession>A0A2H0XAI1</accession>
<dbReference type="EMBL" id="PEYV01000012">
    <property type="protein sequence ID" value="PIS21845.1"/>
    <property type="molecule type" value="Genomic_DNA"/>
</dbReference>
<gene>
    <name evidence="2" type="ORF">COT51_00655</name>
</gene>
<dbReference type="GO" id="GO:0004540">
    <property type="term" value="F:RNA nuclease activity"/>
    <property type="evidence" value="ECO:0007669"/>
    <property type="project" value="InterPro"/>
</dbReference>
<evidence type="ECO:0000313" key="2">
    <source>
        <dbReference type="EMBL" id="PIS21845.1"/>
    </source>
</evidence>
<dbReference type="InterPro" id="IPR021139">
    <property type="entry name" value="NYN"/>
</dbReference>
<comment type="caution">
    <text evidence="2">The sequence shown here is derived from an EMBL/GenBank/DDBJ whole genome shotgun (WGS) entry which is preliminary data.</text>
</comment>